<sequence length="372" mass="42220">MDQESQKKAMLEKMKEHKKEVKTVRKIVFIIALIVIIVTAIIGTSVYFYVSSALKPVDPDSNKTVKVEVPIGSNLDSIATTLEKKNIIKDAKVFKYYTKFKNESEFQAGSYKLTKSMTIDEIIQSLKTGKVYRQPAFSLIIPEGLTIDQIGNRVAKSTQYSSDEFMKLVTSKSFVKKMKAKYPELITKKVSNKKIRYALEGYLYPATYAFFEEEPTLEEIVDQMIAQTNTVVTQYSEQLKEKGMSVHEFLTFASLLEREATAKTDRETIASVFNNRLEAGMPLQTDPTVLYALGEHKDRVLYKDLEVDNPYNTYKVKGLPPGPIANAGKESLDAAISPAETPYLYFLADKNGINHFAEKYEEHLKNVDKYIK</sequence>
<dbReference type="PANTHER" id="PTHR30518">
    <property type="entry name" value="ENDOLYTIC MUREIN TRANSGLYCOSYLASE"/>
    <property type="match status" value="1"/>
</dbReference>
<dbReference type="GO" id="GO:0009252">
    <property type="term" value="P:peptidoglycan biosynthetic process"/>
    <property type="evidence" value="ECO:0007669"/>
    <property type="project" value="UniProtKB-UniRule"/>
</dbReference>
<organism evidence="8 9">
    <name type="scientific">Viridibacillus arenosi FSL R5-213</name>
    <dbReference type="NCBI Taxonomy" id="1227360"/>
    <lineage>
        <taxon>Bacteria</taxon>
        <taxon>Bacillati</taxon>
        <taxon>Bacillota</taxon>
        <taxon>Bacilli</taxon>
        <taxon>Bacillales</taxon>
        <taxon>Caryophanaceae</taxon>
        <taxon>Viridibacillus</taxon>
    </lineage>
</organism>
<reference evidence="8 9" key="1">
    <citation type="journal article" date="2014" name="BMC Genomics">
        <title>Genomic comparison of sporeforming bacilli isolated from milk.</title>
        <authorList>
            <person name="Moreno Switt A.I."/>
            <person name="Andrus A.D."/>
            <person name="Ranieri M.L."/>
            <person name="Orsi R.H."/>
            <person name="Ivy R."/>
            <person name="den Bakker H.C."/>
            <person name="Martin N.H."/>
            <person name="Wiedmann M."/>
            <person name="Boor K.J."/>
        </authorList>
    </citation>
    <scope>NUCLEOTIDE SEQUENCE [LARGE SCALE GENOMIC DNA]</scope>
    <source>
        <strain evidence="8 9">FSL R5-213</strain>
    </source>
</reference>
<dbReference type="GO" id="GO:0008932">
    <property type="term" value="F:lytic endotransglycosylase activity"/>
    <property type="evidence" value="ECO:0007669"/>
    <property type="project" value="UniProtKB-UniRule"/>
</dbReference>
<dbReference type="Proteomes" id="UP000019062">
    <property type="component" value="Unassembled WGS sequence"/>
</dbReference>
<evidence type="ECO:0000256" key="6">
    <source>
        <dbReference type="ARBA" id="ARBA00023316"/>
    </source>
</evidence>
<comment type="similarity">
    <text evidence="7">Belongs to the transglycosylase MltG family.</text>
</comment>
<gene>
    <name evidence="7" type="primary">mltG</name>
    <name evidence="8" type="ORF">C176_15442</name>
</gene>
<evidence type="ECO:0000256" key="1">
    <source>
        <dbReference type="ARBA" id="ARBA00022475"/>
    </source>
</evidence>
<protein>
    <recommendedName>
        <fullName evidence="7">Endolytic murein transglycosylase</fullName>
        <ecNumber evidence="7">4.2.2.29</ecNumber>
    </recommendedName>
    <alternativeName>
        <fullName evidence="7">Peptidoglycan lytic transglycosylase</fullName>
    </alternativeName>
    <alternativeName>
        <fullName evidence="7">Peptidoglycan polymerization terminase</fullName>
    </alternativeName>
</protein>
<dbReference type="NCBIfam" id="TIGR00247">
    <property type="entry name" value="endolytic transglycosylase MltG"/>
    <property type="match status" value="1"/>
</dbReference>
<evidence type="ECO:0000313" key="8">
    <source>
        <dbReference type="EMBL" id="ETT82397.1"/>
    </source>
</evidence>
<keyword evidence="6 7" id="KW-0961">Cell wall biogenesis/degradation</keyword>
<keyword evidence="2 7" id="KW-0812">Transmembrane</keyword>
<accession>W4EQW4</accession>
<dbReference type="GO" id="GO:0071555">
    <property type="term" value="P:cell wall organization"/>
    <property type="evidence" value="ECO:0007669"/>
    <property type="project" value="UniProtKB-KW"/>
</dbReference>
<evidence type="ECO:0000256" key="5">
    <source>
        <dbReference type="ARBA" id="ARBA00023239"/>
    </source>
</evidence>
<keyword evidence="3 7" id="KW-1133">Transmembrane helix</keyword>
<dbReference type="Gene3D" id="3.30.160.60">
    <property type="entry name" value="Classic Zinc Finger"/>
    <property type="match status" value="1"/>
</dbReference>
<evidence type="ECO:0000313" key="9">
    <source>
        <dbReference type="Proteomes" id="UP000019062"/>
    </source>
</evidence>
<dbReference type="RefSeq" id="WP_179078244.1">
    <property type="nucleotide sequence ID" value="NZ_ASQA01000034.1"/>
</dbReference>
<comment type="catalytic activity">
    <reaction evidence="7">
        <text>a peptidoglycan chain = a peptidoglycan chain with N-acetyl-1,6-anhydromuramyl-[peptide] at the reducing end + a peptidoglycan chain with N-acetylglucosamine at the non-reducing end.</text>
        <dbReference type="EC" id="4.2.2.29"/>
    </reaction>
</comment>
<dbReference type="EMBL" id="ASQA01000034">
    <property type="protein sequence ID" value="ETT82397.1"/>
    <property type="molecule type" value="Genomic_DNA"/>
</dbReference>
<dbReference type="eggNOG" id="COG1559">
    <property type="taxonomic scope" value="Bacteria"/>
</dbReference>
<feature type="site" description="Important for catalytic activity" evidence="7">
    <location>
        <position position="259"/>
    </location>
</feature>
<name>W4EQW4_9BACL</name>
<dbReference type="InterPro" id="IPR003770">
    <property type="entry name" value="MLTG-like"/>
</dbReference>
<dbReference type="Pfam" id="PF02618">
    <property type="entry name" value="YceG"/>
    <property type="match status" value="1"/>
</dbReference>
<keyword evidence="4 7" id="KW-0472">Membrane</keyword>
<dbReference type="PANTHER" id="PTHR30518:SF2">
    <property type="entry name" value="ENDOLYTIC MUREIN TRANSGLYCOSYLASE"/>
    <property type="match status" value="1"/>
</dbReference>
<dbReference type="CDD" id="cd08010">
    <property type="entry name" value="MltG_like"/>
    <property type="match status" value="1"/>
</dbReference>
<comment type="subcellular location">
    <subcellularLocation>
        <location evidence="7">Cell membrane</location>
        <topology evidence="7">Single-pass membrane protein</topology>
    </subcellularLocation>
</comment>
<proteinExistence type="inferred from homology"/>
<evidence type="ECO:0000256" key="3">
    <source>
        <dbReference type="ARBA" id="ARBA00022989"/>
    </source>
</evidence>
<dbReference type="AlphaFoldDB" id="W4EQW4"/>
<keyword evidence="5 7" id="KW-0456">Lyase</keyword>
<keyword evidence="9" id="KW-1185">Reference proteome</keyword>
<feature type="transmembrane region" description="Helical" evidence="7">
    <location>
        <begin position="27"/>
        <end position="50"/>
    </location>
</feature>
<evidence type="ECO:0000256" key="4">
    <source>
        <dbReference type="ARBA" id="ARBA00023136"/>
    </source>
</evidence>
<dbReference type="GO" id="GO:0005886">
    <property type="term" value="C:plasma membrane"/>
    <property type="evidence" value="ECO:0007669"/>
    <property type="project" value="UniProtKB-SubCell"/>
</dbReference>
<keyword evidence="1 7" id="KW-1003">Cell membrane</keyword>
<dbReference type="HAMAP" id="MF_02065">
    <property type="entry name" value="MltG"/>
    <property type="match status" value="1"/>
</dbReference>
<comment type="caution">
    <text evidence="8">The sequence shown here is derived from an EMBL/GenBank/DDBJ whole genome shotgun (WGS) entry which is preliminary data.</text>
</comment>
<dbReference type="PATRIC" id="fig|1227360.4.peg.3145"/>
<comment type="function">
    <text evidence="7">Functions as a peptidoglycan terminase that cleaves nascent peptidoglycan strands endolytically to terminate their elongation.</text>
</comment>
<evidence type="ECO:0000256" key="2">
    <source>
        <dbReference type="ARBA" id="ARBA00022692"/>
    </source>
</evidence>
<dbReference type="Gene3D" id="3.30.1490.480">
    <property type="entry name" value="Endolytic murein transglycosylase"/>
    <property type="match status" value="1"/>
</dbReference>
<dbReference type="EC" id="4.2.2.29" evidence="7"/>
<evidence type="ECO:0000256" key="7">
    <source>
        <dbReference type="HAMAP-Rule" id="MF_02065"/>
    </source>
</evidence>